<evidence type="ECO:0000313" key="1">
    <source>
        <dbReference type="EMBL" id="ATB44477.1"/>
    </source>
</evidence>
<evidence type="ECO:0000313" key="2">
    <source>
        <dbReference type="Proteomes" id="UP000217343"/>
    </source>
</evidence>
<reference evidence="1 2" key="1">
    <citation type="submission" date="2017-06" db="EMBL/GenBank/DDBJ databases">
        <title>Sequencing and comparative analysis of myxobacterial genomes.</title>
        <authorList>
            <person name="Rupp O."/>
            <person name="Goesmann A."/>
            <person name="Sogaard-Andersen L."/>
        </authorList>
    </citation>
    <scope>NUCLEOTIDE SEQUENCE [LARGE SCALE GENOMIC DNA]</scope>
    <source>
        <strain evidence="1 2">DSM 14697</strain>
    </source>
</reference>
<accession>A0A250JLX4</accession>
<dbReference type="OrthoDB" id="5486399at2"/>
<dbReference type="InterPro" id="IPR011990">
    <property type="entry name" value="TPR-like_helical_dom_sf"/>
</dbReference>
<dbReference type="EMBL" id="CP022203">
    <property type="protein sequence ID" value="ATB44477.1"/>
    <property type="molecule type" value="Genomic_DNA"/>
</dbReference>
<dbReference type="SUPFAM" id="SSF48452">
    <property type="entry name" value="TPR-like"/>
    <property type="match status" value="1"/>
</dbReference>
<dbReference type="KEGG" id="mmas:MYMAC_000048"/>
<name>A0A250JLX4_9BACT</name>
<sequence length="679" mass="75585">MAAHAARVIEALERHGRFWVMGPPGAGRWELAQRIAREGRTHVVQLPPLDDADSAVHGLLQSAAVLGEASVHDAADDSTHLRFRARRVADALAAEGWTLVVYLPGSWSFGARAKDPAGIIHQQRGLELLEGWSGAQGLKLVVLTTSLASSRVPSFLKSFRAASRLTLSSPIASRETLHRHEAWGDCAEAADRLRHAMDADMDVTPQQLRLMVALVQLGDDPSALVQHASASQRIHARADLDALEARFENVLSQPDQQVLRTGLHRVLLSRFPLPLGAARELSGLSGAGPSLLSRCISSEADVVRVGERVRRLLLPLTRPFSNSAEAAAHYDLASFHRGLDGATSVEQARGSQVLNWLEKVHHLGHSGARGAEEWAGLNLTAREFFWDRARALSIGQRDYAAAAAVYQQCISKVDAEDDYAWHYLGFNLDRAGGHRQRAEEAFREAIRLEPNNPWWNGRLVTFLIEQSRFRAAESEWRALQERVDPDGTQVRKGPSLALNVHRWVAQAWLNSGEVERARKVFDDIPPDIVALHPKLQRLRQQLGDAEEVRQLGEPVYPADTPVELRWKQPLYLDPIDARGQPLQEWFPGRVVRAVVHGIRVVVATPEPSPESRQLVVKDLARDEWRKATATASLPRVGTFIEVGTYQDGRLRIVLVPKDATLRPRQLMSSRALRYMRRWA</sequence>
<organism evidence="1 2">
    <name type="scientific">Corallococcus macrosporus DSM 14697</name>
    <dbReference type="NCBI Taxonomy" id="1189310"/>
    <lineage>
        <taxon>Bacteria</taxon>
        <taxon>Pseudomonadati</taxon>
        <taxon>Myxococcota</taxon>
        <taxon>Myxococcia</taxon>
        <taxon>Myxococcales</taxon>
        <taxon>Cystobacterineae</taxon>
        <taxon>Myxococcaceae</taxon>
        <taxon>Corallococcus</taxon>
    </lineage>
</organism>
<dbReference type="Proteomes" id="UP000217343">
    <property type="component" value="Chromosome"/>
</dbReference>
<protein>
    <submittedName>
        <fullName evidence="1">Uncharacterized protein</fullName>
    </submittedName>
</protein>
<proteinExistence type="predicted"/>
<gene>
    <name evidence="1" type="ORF">MYMAC_000048</name>
</gene>
<dbReference type="AlphaFoldDB" id="A0A250JLX4"/>
<dbReference type="Gene3D" id="1.25.40.10">
    <property type="entry name" value="Tetratricopeptide repeat domain"/>
    <property type="match status" value="1"/>
</dbReference>
<keyword evidence="2" id="KW-1185">Reference proteome</keyword>
<dbReference type="RefSeq" id="WP_157757416.1">
    <property type="nucleotide sequence ID" value="NZ_CP022203.1"/>
</dbReference>